<feature type="binding site" evidence="17">
    <location>
        <position position="239"/>
    </location>
    <ligand>
        <name>Ca(2+)</name>
        <dbReference type="ChEBI" id="CHEBI:29108"/>
        <label>2</label>
    </ligand>
</feature>
<comment type="subcellular location">
    <subcellularLocation>
        <location evidence="20">Secreted</location>
    </subcellularLocation>
</comment>
<comment type="caution">
    <text evidence="22">The sequence shown here is derived from an EMBL/GenBank/DDBJ whole genome shotgun (WGS) entry which is preliminary data.</text>
</comment>
<dbReference type="GO" id="GO:0005576">
    <property type="term" value="C:extracellular region"/>
    <property type="evidence" value="ECO:0007669"/>
    <property type="project" value="UniProtKB-SubCell"/>
</dbReference>
<dbReference type="InterPro" id="IPR002016">
    <property type="entry name" value="Haem_peroxidase"/>
</dbReference>
<reference evidence="22 23" key="1">
    <citation type="submission" date="2018-09" db="EMBL/GenBank/DDBJ databases">
        <title>A high-quality reference genome of wild soybean provides a powerful tool to mine soybean genomes.</title>
        <authorList>
            <person name="Xie M."/>
            <person name="Chung C.Y.L."/>
            <person name="Li M.-W."/>
            <person name="Wong F.-L."/>
            <person name="Chan T.-F."/>
            <person name="Lam H.-M."/>
        </authorList>
    </citation>
    <scope>NUCLEOTIDE SEQUENCE [LARGE SCALE GENOMIC DNA]</scope>
    <source>
        <strain evidence="23">cv. W05</strain>
        <tissue evidence="22">Hypocotyl of etiolated seedlings</tissue>
    </source>
</reference>
<dbReference type="PROSITE" id="PS50873">
    <property type="entry name" value="PEROXIDASE_4"/>
    <property type="match status" value="1"/>
</dbReference>
<feature type="binding site" evidence="17">
    <location>
        <position position="83"/>
    </location>
    <ligand>
        <name>Ca(2+)</name>
        <dbReference type="ChEBI" id="CHEBI:29108"/>
        <label>1</label>
    </ligand>
</feature>
<dbReference type="SUPFAM" id="SSF48113">
    <property type="entry name" value="Heme-dependent peroxidases"/>
    <property type="match status" value="1"/>
</dbReference>
<dbReference type="PROSITE" id="PS00436">
    <property type="entry name" value="PEROXIDASE_2"/>
    <property type="match status" value="1"/>
</dbReference>
<feature type="domain" description="Plant heme peroxidase family profile" evidence="21">
    <location>
        <begin position="22"/>
        <end position="324"/>
    </location>
</feature>
<feature type="binding site" evidence="16">
    <location>
        <position position="156"/>
    </location>
    <ligand>
        <name>substrate</name>
    </ligand>
</feature>
<proteinExistence type="inferred from homology"/>
<dbReference type="FunFam" id="1.10.520.10:FF:000008">
    <property type="entry name" value="Peroxidase"/>
    <property type="match status" value="1"/>
</dbReference>
<feature type="disulfide bond" evidence="19">
    <location>
        <begin position="32"/>
        <end position="109"/>
    </location>
</feature>
<evidence type="ECO:0000256" key="14">
    <source>
        <dbReference type="ARBA" id="ARBA00023324"/>
    </source>
</evidence>
<dbReference type="Gene3D" id="1.10.420.10">
    <property type="entry name" value="Peroxidase, domain 2"/>
    <property type="match status" value="1"/>
</dbReference>
<feature type="binding site" evidence="17">
    <location>
        <position position="73"/>
    </location>
    <ligand>
        <name>Ca(2+)</name>
        <dbReference type="ChEBI" id="CHEBI:29108"/>
        <label>1</label>
    </ligand>
</feature>
<evidence type="ECO:0000256" key="5">
    <source>
        <dbReference type="ARBA" id="ARBA00022525"/>
    </source>
</evidence>
<dbReference type="EC" id="1.11.1.7" evidence="4 20"/>
<evidence type="ECO:0000256" key="3">
    <source>
        <dbReference type="ARBA" id="ARBA00006873"/>
    </source>
</evidence>
<name>A0A445JGC8_GLYSO</name>
<dbReference type="GO" id="GO:0042744">
    <property type="term" value="P:hydrogen peroxide catabolic process"/>
    <property type="evidence" value="ECO:0007669"/>
    <property type="project" value="UniProtKB-KW"/>
</dbReference>
<keyword evidence="5 20" id="KW-0964">Secreted</keyword>
<evidence type="ECO:0000313" key="22">
    <source>
        <dbReference type="EMBL" id="RZB97506.1"/>
    </source>
</evidence>
<dbReference type="CDD" id="cd00693">
    <property type="entry name" value="secretory_peroxidase"/>
    <property type="match status" value="1"/>
</dbReference>
<gene>
    <name evidence="22" type="ORF">D0Y65_020907</name>
</gene>
<feature type="chain" id="PRO_5018811366" description="Peroxidase" evidence="20">
    <location>
        <begin position="22"/>
        <end position="324"/>
    </location>
</feature>
<feature type="active site" description="Proton acceptor" evidence="15">
    <location>
        <position position="63"/>
    </location>
</feature>
<feature type="signal peptide" evidence="20">
    <location>
        <begin position="1"/>
        <end position="21"/>
    </location>
</feature>
<evidence type="ECO:0000256" key="9">
    <source>
        <dbReference type="ARBA" id="ARBA00022729"/>
    </source>
</evidence>
<dbReference type="GO" id="GO:0020037">
    <property type="term" value="F:heme binding"/>
    <property type="evidence" value="ECO:0007669"/>
    <property type="project" value="UniProtKB-UniRule"/>
</dbReference>
<dbReference type="PRINTS" id="PR00461">
    <property type="entry name" value="PLPEROXIDASE"/>
</dbReference>
<evidence type="ECO:0000256" key="7">
    <source>
        <dbReference type="ARBA" id="ARBA00022617"/>
    </source>
</evidence>
<evidence type="ECO:0000313" key="23">
    <source>
        <dbReference type="Proteomes" id="UP000289340"/>
    </source>
</evidence>
<dbReference type="InterPro" id="IPR033905">
    <property type="entry name" value="Secretory_peroxidase"/>
</dbReference>
<dbReference type="FunFam" id="1.10.420.10:FF:000010">
    <property type="entry name" value="Peroxidase"/>
    <property type="match status" value="1"/>
</dbReference>
<evidence type="ECO:0000256" key="13">
    <source>
        <dbReference type="ARBA" id="ARBA00023157"/>
    </source>
</evidence>
<organism evidence="22 23">
    <name type="scientific">Glycine soja</name>
    <name type="common">Wild soybean</name>
    <dbReference type="NCBI Taxonomy" id="3848"/>
    <lineage>
        <taxon>Eukaryota</taxon>
        <taxon>Viridiplantae</taxon>
        <taxon>Streptophyta</taxon>
        <taxon>Embryophyta</taxon>
        <taxon>Tracheophyta</taxon>
        <taxon>Spermatophyta</taxon>
        <taxon>Magnoliopsida</taxon>
        <taxon>eudicotyledons</taxon>
        <taxon>Gunneridae</taxon>
        <taxon>Pentapetalae</taxon>
        <taxon>rosids</taxon>
        <taxon>fabids</taxon>
        <taxon>Fabales</taxon>
        <taxon>Fabaceae</taxon>
        <taxon>Papilionoideae</taxon>
        <taxon>50 kb inversion clade</taxon>
        <taxon>NPAAA clade</taxon>
        <taxon>indigoferoid/millettioid clade</taxon>
        <taxon>Phaseoleae</taxon>
        <taxon>Glycine</taxon>
        <taxon>Glycine subgen. Soja</taxon>
    </lineage>
</organism>
<keyword evidence="14 20" id="KW-0376">Hydrogen peroxide</keyword>
<dbReference type="GO" id="GO:0140825">
    <property type="term" value="F:lactoperoxidase activity"/>
    <property type="evidence" value="ECO:0007669"/>
    <property type="project" value="UniProtKB-EC"/>
</dbReference>
<dbReference type="InterPro" id="IPR019794">
    <property type="entry name" value="Peroxidases_AS"/>
</dbReference>
<evidence type="ECO:0000256" key="15">
    <source>
        <dbReference type="PIRSR" id="PIRSR600823-1"/>
    </source>
</evidence>
<evidence type="ECO:0000256" key="17">
    <source>
        <dbReference type="PIRSR" id="PIRSR600823-3"/>
    </source>
</evidence>
<dbReference type="GO" id="GO:0006979">
    <property type="term" value="P:response to oxidative stress"/>
    <property type="evidence" value="ECO:0007669"/>
    <property type="project" value="UniProtKB-UniRule"/>
</dbReference>
<sequence length="324" mass="35225">MALFVLSLLFFSFLMGMSSEGQLEVGFYSNTCPQVDSIVGAVVRDAVLSDPNMAAVLLRLHFHDCFVQGCDGSILIENGPQSERHAFGHQGVRGFEVIERAKTKLEGSCPGLVSCADIVALAARDAVVMANGPAYQVPTGRRDGLVSNLSLADDMPDVSDSIELLKTKFLNKGLSVKDLVLLSGAHTIGTTACFFMTRRLYNFFPSGEGSDPAISQNFLPQLKARCPKNGDVNVRLAIDAWSEQKFDINILKNIREGFAVLESDARLNDDIATKNIIDSYFSPFSPMFGPSFEADFVESIVKMGQIGVKTGFLGEVRRVCSAFN</sequence>
<protein>
    <recommendedName>
        <fullName evidence="4 20">Peroxidase</fullName>
        <ecNumber evidence="4 20">1.11.1.7</ecNumber>
    </recommendedName>
</protein>
<comment type="similarity">
    <text evidence="3">Belongs to the peroxidase family. Ascorbate peroxidase subfamily.</text>
</comment>
<dbReference type="Gramene" id="XM_028389846.1">
    <property type="protein sequence ID" value="XP_028245647.1"/>
    <property type="gene ID" value="LOC114423191"/>
</dbReference>
<keyword evidence="13 19" id="KW-1015">Disulfide bond</keyword>
<keyword evidence="7 20" id="KW-0349">Heme</keyword>
<dbReference type="AlphaFoldDB" id="A0A445JGC8"/>
<keyword evidence="12 17" id="KW-0408">Iron</keyword>
<dbReference type="InterPro" id="IPR019793">
    <property type="entry name" value="Peroxidases_heam-ligand_BS"/>
</dbReference>
<dbReference type="PANTHER" id="PTHR31235">
    <property type="entry name" value="PEROXIDASE 25-RELATED"/>
    <property type="match status" value="1"/>
</dbReference>
<feature type="binding site" evidence="17">
    <location>
        <position position="71"/>
    </location>
    <ligand>
        <name>Ca(2+)</name>
        <dbReference type="ChEBI" id="CHEBI:29108"/>
        <label>1</label>
    </ligand>
</feature>
<keyword evidence="8 17" id="KW-0479">Metal-binding</keyword>
<dbReference type="Gene3D" id="1.10.520.10">
    <property type="match status" value="1"/>
</dbReference>
<dbReference type="InterPro" id="IPR000823">
    <property type="entry name" value="Peroxidase_pln"/>
</dbReference>
<dbReference type="PROSITE" id="PS00435">
    <property type="entry name" value="PEROXIDASE_1"/>
    <property type="match status" value="1"/>
</dbReference>
<evidence type="ECO:0000256" key="1">
    <source>
        <dbReference type="ARBA" id="ARBA00000189"/>
    </source>
</evidence>
<accession>A0A445JGC8</accession>
<feature type="disulfide bond" evidence="19">
    <location>
        <begin position="193"/>
        <end position="226"/>
    </location>
</feature>
<evidence type="ECO:0000256" key="12">
    <source>
        <dbReference type="ARBA" id="ARBA00023004"/>
    </source>
</evidence>
<comment type="cofactor">
    <cofactor evidence="17 20">
        <name>Ca(2+)</name>
        <dbReference type="ChEBI" id="CHEBI:29108"/>
    </cofactor>
    <text evidence="17 20">Binds 2 calcium ions per subunit.</text>
</comment>
<comment type="similarity">
    <text evidence="20">Belongs to the peroxidase family. Classical plant (class III) peroxidase subfamily.</text>
</comment>
<feature type="binding site" evidence="17">
    <location>
        <position position="64"/>
    </location>
    <ligand>
        <name>Ca(2+)</name>
        <dbReference type="ChEBI" id="CHEBI:29108"/>
        <label>1</label>
    </ligand>
</feature>
<keyword evidence="11 20" id="KW-0560">Oxidoreductase</keyword>
<keyword evidence="23" id="KW-1185">Reference proteome</keyword>
<feature type="binding site" evidence="17">
    <location>
        <position position="69"/>
    </location>
    <ligand>
        <name>Ca(2+)</name>
        <dbReference type="ChEBI" id="CHEBI:29108"/>
        <label>1</label>
    </ligand>
</feature>
<feature type="site" description="Transition state stabilizer" evidence="18">
    <location>
        <position position="59"/>
    </location>
</feature>
<feature type="binding site" evidence="17">
    <location>
        <position position="67"/>
    </location>
    <ligand>
        <name>Ca(2+)</name>
        <dbReference type="ChEBI" id="CHEBI:29108"/>
        <label>1</label>
    </ligand>
</feature>
<evidence type="ECO:0000256" key="18">
    <source>
        <dbReference type="PIRSR" id="PIRSR600823-4"/>
    </source>
</evidence>
<evidence type="ECO:0000256" key="20">
    <source>
        <dbReference type="RuleBase" id="RU362060"/>
    </source>
</evidence>
<dbReference type="PRINTS" id="PR00458">
    <property type="entry name" value="PEROXIDASE"/>
</dbReference>
<evidence type="ECO:0000256" key="4">
    <source>
        <dbReference type="ARBA" id="ARBA00012313"/>
    </source>
</evidence>
<evidence type="ECO:0000256" key="10">
    <source>
        <dbReference type="ARBA" id="ARBA00022837"/>
    </source>
</evidence>
<feature type="disulfide bond" evidence="19">
    <location>
        <begin position="115"/>
        <end position="320"/>
    </location>
</feature>
<evidence type="ECO:0000256" key="2">
    <source>
        <dbReference type="ARBA" id="ARBA00002322"/>
    </source>
</evidence>
<evidence type="ECO:0000256" key="16">
    <source>
        <dbReference type="PIRSR" id="PIRSR600823-2"/>
    </source>
</evidence>
<feature type="disulfide bond" evidence="19">
    <location>
        <begin position="65"/>
        <end position="70"/>
    </location>
</feature>
<dbReference type="Proteomes" id="UP000289340">
    <property type="component" value="Chromosome 8"/>
</dbReference>
<dbReference type="EMBL" id="QZWG01000008">
    <property type="protein sequence ID" value="RZB97506.1"/>
    <property type="molecule type" value="Genomic_DNA"/>
</dbReference>
<evidence type="ECO:0000256" key="8">
    <source>
        <dbReference type="ARBA" id="ARBA00022723"/>
    </source>
</evidence>
<dbReference type="SMR" id="A0A445JGC8"/>
<dbReference type="Pfam" id="PF00141">
    <property type="entry name" value="peroxidase"/>
    <property type="match status" value="1"/>
</dbReference>
<evidence type="ECO:0000256" key="19">
    <source>
        <dbReference type="PIRSR" id="PIRSR600823-5"/>
    </source>
</evidence>
<comment type="cofactor">
    <cofactor evidence="17 20">
        <name>heme b</name>
        <dbReference type="ChEBI" id="CHEBI:60344"/>
    </cofactor>
    <text evidence="17 20">Binds 1 heme b (iron(II)-protoporphyrin IX) group per subunit.</text>
</comment>
<dbReference type="InterPro" id="IPR010255">
    <property type="entry name" value="Haem_peroxidase_sf"/>
</dbReference>
<feature type="binding site" evidence="17">
    <location>
        <position position="187"/>
    </location>
    <ligand>
        <name>Ca(2+)</name>
        <dbReference type="ChEBI" id="CHEBI:29108"/>
        <label>2</label>
    </ligand>
</feature>
<keyword evidence="10 17" id="KW-0106">Calcium</keyword>
<evidence type="ECO:0000256" key="6">
    <source>
        <dbReference type="ARBA" id="ARBA00022559"/>
    </source>
</evidence>
<evidence type="ECO:0000256" key="11">
    <source>
        <dbReference type="ARBA" id="ARBA00023002"/>
    </source>
</evidence>
<keyword evidence="9 20" id="KW-0732">Signal</keyword>
<keyword evidence="6 20" id="KW-0575">Peroxidase</keyword>
<feature type="binding site" description="axial binding residue" evidence="17">
    <location>
        <position position="186"/>
    </location>
    <ligand>
        <name>heme b</name>
        <dbReference type="ChEBI" id="CHEBI:60344"/>
    </ligand>
    <ligandPart>
        <name>Fe</name>
        <dbReference type="ChEBI" id="CHEBI:18248"/>
    </ligandPart>
</feature>
<dbReference type="GO" id="GO:0046872">
    <property type="term" value="F:metal ion binding"/>
    <property type="evidence" value="ECO:0007669"/>
    <property type="project" value="UniProtKB-UniRule"/>
</dbReference>
<feature type="binding site" evidence="17">
    <location>
        <position position="247"/>
    </location>
    <ligand>
        <name>Ca(2+)</name>
        <dbReference type="ChEBI" id="CHEBI:29108"/>
        <label>2</label>
    </ligand>
</feature>
<comment type="catalytic activity">
    <reaction evidence="1 20">
        <text>2 a phenolic donor + H2O2 = 2 a phenolic radical donor + 2 H2O</text>
        <dbReference type="Rhea" id="RHEA:56136"/>
        <dbReference type="ChEBI" id="CHEBI:15377"/>
        <dbReference type="ChEBI" id="CHEBI:16240"/>
        <dbReference type="ChEBI" id="CHEBI:139520"/>
        <dbReference type="ChEBI" id="CHEBI:139521"/>
        <dbReference type="EC" id="1.11.1.7"/>
    </reaction>
</comment>
<comment type="function">
    <text evidence="2">Removal of H(2)O(2), oxidation of toxic reductants, biosynthesis and degradation of lignin, suberization, auxin catabolism, response to environmental stresses such as wounding, pathogen attack and oxidative stress. These functions might be dependent on each isozyme/isoform in each plant tissue.</text>
</comment>
<evidence type="ECO:0000259" key="21">
    <source>
        <dbReference type="PROSITE" id="PS50873"/>
    </source>
</evidence>